<dbReference type="CDD" id="cd17316">
    <property type="entry name" value="MFS_SV2_like"/>
    <property type="match status" value="1"/>
</dbReference>
<keyword evidence="5 6" id="KW-0472">Membrane</keyword>
<keyword evidence="3 6" id="KW-0812">Transmembrane</keyword>
<organism evidence="8 9">
    <name type="scientific">Streptomyces spinosisporus</name>
    <dbReference type="NCBI Taxonomy" id="2927582"/>
    <lineage>
        <taxon>Bacteria</taxon>
        <taxon>Bacillati</taxon>
        <taxon>Actinomycetota</taxon>
        <taxon>Actinomycetes</taxon>
        <taxon>Kitasatosporales</taxon>
        <taxon>Streptomycetaceae</taxon>
        <taxon>Streptomyces</taxon>
    </lineage>
</organism>
<keyword evidence="9" id="KW-1185">Reference proteome</keyword>
<feature type="transmembrane region" description="Helical" evidence="6">
    <location>
        <begin position="355"/>
        <end position="376"/>
    </location>
</feature>
<feature type="transmembrane region" description="Helical" evidence="6">
    <location>
        <begin position="396"/>
        <end position="413"/>
    </location>
</feature>
<evidence type="ECO:0000313" key="8">
    <source>
        <dbReference type="EMBL" id="MCI3242004.1"/>
    </source>
</evidence>
<dbReference type="Pfam" id="PF00083">
    <property type="entry name" value="Sugar_tr"/>
    <property type="match status" value="1"/>
</dbReference>
<dbReference type="InterPro" id="IPR005829">
    <property type="entry name" value="Sugar_transporter_CS"/>
</dbReference>
<feature type="transmembrane region" description="Helical" evidence="6">
    <location>
        <begin position="419"/>
        <end position="438"/>
    </location>
</feature>
<dbReference type="InterPro" id="IPR005828">
    <property type="entry name" value="MFS_sugar_transport-like"/>
</dbReference>
<dbReference type="PANTHER" id="PTHR23511">
    <property type="entry name" value="SYNAPTIC VESICLE GLYCOPROTEIN 2"/>
    <property type="match status" value="1"/>
</dbReference>
<evidence type="ECO:0000256" key="3">
    <source>
        <dbReference type="ARBA" id="ARBA00022692"/>
    </source>
</evidence>
<feature type="transmembrane region" description="Helical" evidence="6">
    <location>
        <begin position="20"/>
        <end position="38"/>
    </location>
</feature>
<evidence type="ECO:0000259" key="7">
    <source>
        <dbReference type="PROSITE" id="PS50850"/>
    </source>
</evidence>
<feature type="transmembrane region" description="Helical" evidence="6">
    <location>
        <begin position="298"/>
        <end position="323"/>
    </location>
</feature>
<feature type="transmembrane region" description="Helical" evidence="6">
    <location>
        <begin position="330"/>
        <end position="349"/>
    </location>
</feature>
<comment type="caution">
    <text evidence="8">The sequence shown here is derived from an EMBL/GenBank/DDBJ whole genome shotgun (WGS) entry which is preliminary data.</text>
</comment>
<proteinExistence type="predicted"/>
<evidence type="ECO:0000256" key="2">
    <source>
        <dbReference type="ARBA" id="ARBA00022448"/>
    </source>
</evidence>
<dbReference type="Proteomes" id="UP001165270">
    <property type="component" value="Unassembled WGS sequence"/>
</dbReference>
<feature type="transmembrane region" description="Helical" evidence="6">
    <location>
        <begin position="88"/>
        <end position="105"/>
    </location>
</feature>
<evidence type="ECO:0000256" key="1">
    <source>
        <dbReference type="ARBA" id="ARBA00004651"/>
    </source>
</evidence>
<keyword evidence="4 6" id="KW-1133">Transmembrane helix</keyword>
<sequence length="477" mass="51150">MKDVSVATRLDRLPITRMHLMAVLVVGLGIFFDLYEVFLAGTVSTALKDDFQVGADQLKPLLASAFVGAFIGAVVMSRIADRLGRRRAFYLTLAVYSVFSVLAAFSPNVEMLIVCRFLAGLGIGGELPLCDAYLSDLLPARHRGRLIGWAYTVGFCGVPLAGFLALGIVPHTYLGVDGWRWMFLIGGLGAALCWVLRRGLPESPRWLEAVGRHEEADRVVRIFEESAHRNTAGATSPVVPAAEATATAPEKAPLRQLVQPPWRSRSVMLVIFQILQVFGYYGFGTLAPLVLAGKGYDIVHSLTFSALSFVGYPIGSLLSVFVIERIERKTLIMLSAFGMLAFGLGFGYAHNTAMIVVFGFCYTLVSNLFSNAYHVYQGELFPTRLRATGAGGAYSLSRLASAVMPYVLLPLLLNHGPDAVFVFIACAMAAVIVTIGLLGPRTTGRSLEELTAPGLATAPGAGVPVDAAAGEPKGGTW</sequence>
<dbReference type="RefSeq" id="WP_242710611.1">
    <property type="nucleotide sequence ID" value="NZ_JALDAX010000007.1"/>
</dbReference>
<comment type="subcellular location">
    <subcellularLocation>
        <location evidence="1">Cell membrane</location>
        <topology evidence="1">Multi-pass membrane protein</topology>
    </subcellularLocation>
</comment>
<dbReference type="Gene3D" id="1.20.1250.20">
    <property type="entry name" value="MFS general substrate transporter like domains"/>
    <property type="match status" value="1"/>
</dbReference>
<evidence type="ECO:0000256" key="4">
    <source>
        <dbReference type="ARBA" id="ARBA00022989"/>
    </source>
</evidence>
<feature type="transmembrane region" description="Helical" evidence="6">
    <location>
        <begin position="178"/>
        <end position="196"/>
    </location>
</feature>
<accession>A0ABS9XIW0</accession>
<evidence type="ECO:0000313" key="9">
    <source>
        <dbReference type="Proteomes" id="UP001165270"/>
    </source>
</evidence>
<feature type="domain" description="Major facilitator superfamily (MFS) profile" evidence="7">
    <location>
        <begin position="22"/>
        <end position="443"/>
    </location>
</feature>
<dbReference type="SUPFAM" id="SSF103473">
    <property type="entry name" value="MFS general substrate transporter"/>
    <property type="match status" value="1"/>
</dbReference>
<dbReference type="PROSITE" id="PS50850">
    <property type="entry name" value="MFS"/>
    <property type="match status" value="1"/>
</dbReference>
<evidence type="ECO:0000256" key="6">
    <source>
        <dbReference type="SAM" id="Phobius"/>
    </source>
</evidence>
<dbReference type="InterPro" id="IPR020846">
    <property type="entry name" value="MFS_dom"/>
</dbReference>
<dbReference type="PROSITE" id="PS00216">
    <property type="entry name" value="SUGAR_TRANSPORT_1"/>
    <property type="match status" value="1"/>
</dbReference>
<evidence type="ECO:0000256" key="5">
    <source>
        <dbReference type="ARBA" id="ARBA00023136"/>
    </source>
</evidence>
<feature type="transmembrane region" description="Helical" evidence="6">
    <location>
        <begin position="146"/>
        <end position="166"/>
    </location>
</feature>
<name>A0ABS9XIW0_9ACTN</name>
<dbReference type="InterPro" id="IPR036259">
    <property type="entry name" value="MFS_trans_sf"/>
</dbReference>
<dbReference type="PANTHER" id="PTHR23511:SF34">
    <property type="entry name" value="SYNAPTIC VESICLE GLYCOPROTEIN 2"/>
    <property type="match status" value="1"/>
</dbReference>
<keyword evidence="2" id="KW-0813">Transport</keyword>
<protein>
    <submittedName>
        <fullName evidence="8">MFS transporter</fullName>
    </submittedName>
</protein>
<feature type="transmembrane region" description="Helical" evidence="6">
    <location>
        <begin position="267"/>
        <end position="292"/>
    </location>
</feature>
<gene>
    <name evidence="8" type="ORF">MQN93_19980</name>
</gene>
<dbReference type="EMBL" id="JALDAX010000007">
    <property type="protein sequence ID" value="MCI3242004.1"/>
    <property type="molecule type" value="Genomic_DNA"/>
</dbReference>
<reference evidence="8" key="1">
    <citation type="submission" date="2022-03" db="EMBL/GenBank/DDBJ databases">
        <title>Streptomyces 7R015 and 7R016 isolated from Barleria lupulina in Thailand.</title>
        <authorList>
            <person name="Kanchanasin P."/>
            <person name="Phongsopitanun W."/>
            <person name="Tanasupawat S."/>
        </authorList>
    </citation>
    <scope>NUCLEOTIDE SEQUENCE</scope>
    <source>
        <strain evidence="8">7R016</strain>
    </source>
</reference>
<feature type="transmembrane region" description="Helical" evidence="6">
    <location>
        <begin position="58"/>
        <end position="76"/>
    </location>
</feature>
<feature type="transmembrane region" description="Helical" evidence="6">
    <location>
        <begin position="111"/>
        <end position="134"/>
    </location>
</feature>